<accession>A0A7R8H563</accession>
<proteinExistence type="predicted"/>
<dbReference type="EMBL" id="HG994581">
    <property type="protein sequence ID" value="CAF2872726.1"/>
    <property type="molecule type" value="Genomic_DNA"/>
</dbReference>
<evidence type="ECO:0000313" key="2">
    <source>
        <dbReference type="Proteomes" id="UP000675881"/>
    </source>
</evidence>
<evidence type="ECO:0000313" key="1">
    <source>
        <dbReference type="EMBL" id="CAF2872726.1"/>
    </source>
</evidence>
<protein>
    <submittedName>
        <fullName evidence="1">(salmon louse) hypothetical protein</fullName>
    </submittedName>
</protein>
<organism evidence="1 2">
    <name type="scientific">Lepeophtheirus salmonis</name>
    <name type="common">Salmon louse</name>
    <name type="synonym">Caligus salmonis</name>
    <dbReference type="NCBI Taxonomy" id="72036"/>
    <lineage>
        <taxon>Eukaryota</taxon>
        <taxon>Metazoa</taxon>
        <taxon>Ecdysozoa</taxon>
        <taxon>Arthropoda</taxon>
        <taxon>Crustacea</taxon>
        <taxon>Multicrustacea</taxon>
        <taxon>Hexanauplia</taxon>
        <taxon>Copepoda</taxon>
        <taxon>Siphonostomatoida</taxon>
        <taxon>Caligidae</taxon>
        <taxon>Lepeophtheirus</taxon>
    </lineage>
</organism>
<name>A0A7R8H563_LEPSM</name>
<sequence length="143" mass="15701">MKSQKIISVLIFLTLVSSFVPETDAFFFGGYYCSLYSAGQCTSPGQVFTIISKHEGTKYYFSFFCALVLSSVPETEGFFLGNYWCNVYAPSQCTTPGRVFTMYSPSQCTTPGNVFTVTVGNWFWTKVITCQCPGTTAAPPAQG</sequence>
<gene>
    <name evidence="1" type="ORF">LSAA_6310</name>
</gene>
<dbReference type="Proteomes" id="UP000675881">
    <property type="component" value="Chromosome 2"/>
</dbReference>
<dbReference type="AlphaFoldDB" id="A0A7R8H563"/>
<reference evidence="1" key="1">
    <citation type="submission" date="2021-02" db="EMBL/GenBank/DDBJ databases">
        <authorList>
            <person name="Bekaert M."/>
        </authorList>
    </citation>
    <scope>NUCLEOTIDE SEQUENCE</scope>
    <source>
        <strain evidence="1">IoA-00</strain>
    </source>
</reference>
<keyword evidence="2" id="KW-1185">Reference proteome</keyword>